<reference evidence="1" key="2">
    <citation type="submission" date="2020-09" db="EMBL/GenBank/DDBJ databases">
        <authorList>
            <person name="Sun Q."/>
            <person name="Ohkuma M."/>
        </authorList>
    </citation>
    <scope>NUCLEOTIDE SEQUENCE</scope>
    <source>
        <strain evidence="1">JCM 1480</strain>
    </source>
</reference>
<dbReference type="EMBL" id="BMOI01000021">
    <property type="protein sequence ID" value="GGL12879.1"/>
    <property type="molecule type" value="Genomic_DNA"/>
</dbReference>
<proteinExistence type="predicted"/>
<dbReference type="Proteomes" id="UP000648535">
    <property type="component" value="Unassembled WGS sequence"/>
</dbReference>
<name>A0A8H9GCR4_9MICO</name>
<reference evidence="1" key="1">
    <citation type="journal article" date="2014" name="Int. J. Syst. Evol. Microbiol.">
        <title>Complete genome sequence of Corynebacterium casei LMG S-19264T (=DSM 44701T), isolated from a smear-ripened cheese.</title>
        <authorList>
            <consortium name="US DOE Joint Genome Institute (JGI-PGF)"/>
            <person name="Walter F."/>
            <person name="Albersmeier A."/>
            <person name="Kalinowski J."/>
            <person name="Ruckert C."/>
        </authorList>
    </citation>
    <scope>NUCLEOTIDE SEQUENCE</scope>
    <source>
        <strain evidence="1">JCM 1480</strain>
    </source>
</reference>
<organism evidence="1 3">
    <name type="scientific">Curtobacterium luteum</name>
    <dbReference type="NCBI Taxonomy" id="33881"/>
    <lineage>
        <taxon>Bacteria</taxon>
        <taxon>Bacillati</taxon>
        <taxon>Actinomycetota</taxon>
        <taxon>Actinomycetes</taxon>
        <taxon>Micrococcales</taxon>
        <taxon>Microbacteriaceae</taxon>
        <taxon>Curtobacterium</taxon>
    </lineage>
</organism>
<protein>
    <submittedName>
        <fullName evidence="1">Uncharacterized protein</fullName>
    </submittedName>
</protein>
<evidence type="ECO:0000313" key="3">
    <source>
        <dbReference type="Proteomes" id="UP000648535"/>
    </source>
</evidence>
<evidence type="ECO:0000313" key="1">
    <source>
        <dbReference type="EMBL" id="GGL12879.1"/>
    </source>
</evidence>
<dbReference type="EMBL" id="JAFBCG010000001">
    <property type="protein sequence ID" value="MBM7802740.1"/>
    <property type="molecule type" value="Genomic_DNA"/>
</dbReference>
<accession>A0A8H9GCR4</accession>
<reference evidence="2 4" key="3">
    <citation type="submission" date="2021-01" db="EMBL/GenBank/DDBJ databases">
        <title>Sequencing the genomes of 1000 actinobacteria strains.</title>
        <authorList>
            <person name="Klenk H.-P."/>
        </authorList>
    </citation>
    <scope>NUCLEOTIDE SEQUENCE [LARGE SCALE GENOMIC DNA]</scope>
    <source>
        <strain evidence="2 4">DSM 20542</strain>
    </source>
</reference>
<comment type="caution">
    <text evidence="1">The sequence shown here is derived from an EMBL/GenBank/DDBJ whole genome shotgun (WGS) entry which is preliminary data.</text>
</comment>
<evidence type="ECO:0000313" key="2">
    <source>
        <dbReference type="EMBL" id="MBM7802740.1"/>
    </source>
</evidence>
<evidence type="ECO:0000313" key="4">
    <source>
        <dbReference type="Proteomes" id="UP000746584"/>
    </source>
</evidence>
<dbReference type="Proteomes" id="UP000746584">
    <property type="component" value="Unassembled WGS sequence"/>
</dbReference>
<sequence length="167" mass="17214">MNTVLPPTDNQVAAMRQRVMTEISTVTRRRRRRGGLTLGAALLGAVALTGGAFAATQASVEARNNTVECYTAADTSAVHATATIADNDANTSSTLTPTQQRVQNAIAQCEAGWNAVPTDPDAPASTADVAHPTACQLGDGRLAVFPNQDDESSSSFCAGLELAVPSA</sequence>
<keyword evidence="4" id="KW-1185">Reference proteome</keyword>
<dbReference type="AlphaFoldDB" id="A0A8H9GCR4"/>
<gene>
    <name evidence="1" type="ORF">GCM10009769_33580</name>
    <name evidence="2" type="ORF">JOE58_001991</name>
</gene>
<dbReference type="RefSeq" id="WP_175327303.1">
    <property type="nucleotide sequence ID" value="NZ_BMOI01000021.1"/>
</dbReference>